<dbReference type="OrthoDB" id="1470350at2759"/>
<comment type="cofactor">
    <cofactor evidence="9">
        <name>heme</name>
        <dbReference type="ChEBI" id="CHEBI:30413"/>
    </cofactor>
</comment>
<dbReference type="CDD" id="cd11072">
    <property type="entry name" value="CYP71-like"/>
    <property type="match status" value="1"/>
</dbReference>
<dbReference type="PRINTS" id="PR00385">
    <property type="entry name" value="P450"/>
</dbReference>
<evidence type="ECO:0000256" key="3">
    <source>
        <dbReference type="ARBA" id="ARBA00022692"/>
    </source>
</evidence>
<dbReference type="EnsemblPlants" id="TraesCS4D02G190500.1">
    <property type="protein sequence ID" value="TraesCS4D02G190500.1"/>
    <property type="gene ID" value="TraesCS4D02G190500"/>
</dbReference>
<dbReference type="Proteomes" id="UP000019116">
    <property type="component" value="Chromosome 4D"/>
</dbReference>
<dbReference type="SUPFAM" id="SSF48264">
    <property type="entry name" value="Cytochrome P450"/>
    <property type="match status" value="1"/>
</dbReference>
<evidence type="ECO:0000256" key="7">
    <source>
        <dbReference type="ARBA" id="ARBA00023004"/>
    </source>
</evidence>
<dbReference type="PRINTS" id="PR00463">
    <property type="entry name" value="EP450I"/>
</dbReference>
<dbReference type="GO" id="GO:0020037">
    <property type="term" value="F:heme binding"/>
    <property type="evidence" value="ECO:0007669"/>
    <property type="project" value="InterPro"/>
</dbReference>
<keyword evidence="8 10" id="KW-0503">Monooxygenase</keyword>
<dbReference type="SMR" id="A0A3B6JLA2"/>
<evidence type="ECO:0000256" key="10">
    <source>
        <dbReference type="RuleBase" id="RU000461"/>
    </source>
</evidence>
<keyword evidence="12" id="KW-1185">Reference proteome</keyword>
<evidence type="ECO:0000256" key="2">
    <source>
        <dbReference type="ARBA" id="ARBA00022617"/>
    </source>
</evidence>
<evidence type="ECO:0008006" key="13">
    <source>
        <dbReference type="Google" id="ProtNLM"/>
    </source>
</evidence>
<dbReference type="FunFam" id="1.10.630.10:FF:000043">
    <property type="entry name" value="Cytochrome P450 99A2"/>
    <property type="match status" value="1"/>
</dbReference>
<dbReference type="InterPro" id="IPR001128">
    <property type="entry name" value="Cyt_P450"/>
</dbReference>
<keyword evidence="5" id="KW-1133">Transmembrane helix</keyword>
<name>A0A3B6JLA2_WHEAT</name>
<accession>A0A3B6JLA2</accession>
<dbReference type="AlphaFoldDB" id="A0A3B6JLA2"/>
<keyword evidence="6 10" id="KW-0560">Oxidoreductase</keyword>
<keyword evidence="7 9" id="KW-0408">Iron</keyword>
<protein>
    <recommendedName>
        <fullName evidence="13">Cytochrome P450</fullName>
    </recommendedName>
</protein>
<sequence>MADLLYQSFLLLGLAVVLLRILKLSLQPKVRNPPGPWKLPVIGSMHHLLNVLPHRALRDLAGVHGPLMMLQLGTPLVVVSSREMAREVLRTHDANFATRPRLLAGETLMYGCSDILFSPSGTYWRKLRQLCAAEILSANRVRSFRHIREQEVRNHVENIHAAGPSTPVDVTMTFFNLTIKKSIVSRASFGNKHRNVQEFLSAIKSGVALAGGFKIPDLFPTWRSVLAKVTGMRRTLEDVHMTLDSTLEGVIEEREGIRKDRVKSGASSDVEENLVDVLIGLQEKGGIGFHLNTNSIKGVILDMFVAGTGTLASSLDWGMSELMRNPRVMDKLQREIRVAFRGRATINEGDIEASELPYLKLFIKENLRLHPPAPLLVPRECVEACEVDGYLIPAGSRLVVDAWAIGRDPRYWEDAEEFKPERFEDSSVDFTGSNYEFLPFGAGRRMCPGISYGLPVLQMALVQLCYHFDWSLPEGVTEVDRTDGGGLGLRRKSPLRLCAKSFVPESVYEA</sequence>
<dbReference type="Gramene" id="TraesCS4D03G0472300.1">
    <property type="protein sequence ID" value="TraesCS4D03G0472300.1.CDS"/>
    <property type="gene ID" value="TraesCS4D03G0472300"/>
</dbReference>
<comment type="similarity">
    <text evidence="1 10">Belongs to the cytochrome P450 family.</text>
</comment>
<evidence type="ECO:0000256" key="8">
    <source>
        <dbReference type="ARBA" id="ARBA00023033"/>
    </source>
</evidence>
<evidence type="ECO:0000313" key="11">
    <source>
        <dbReference type="EnsemblPlants" id="TraesCS4D02G190500.1"/>
    </source>
</evidence>
<reference evidence="11" key="1">
    <citation type="submission" date="2018-08" db="EMBL/GenBank/DDBJ databases">
        <authorList>
            <person name="Rossello M."/>
        </authorList>
    </citation>
    <scope>NUCLEOTIDE SEQUENCE [LARGE SCALE GENOMIC DNA]</scope>
    <source>
        <strain evidence="11">cv. Chinese Spring</strain>
    </source>
</reference>
<dbReference type="GO" id="GO:0004497">
    <property type="term" value="F:monooxygenase activity"/>
    <property type="evidence" value="ECO:0007669"/>
    <property type="project" value="UniProtKB-KW"/>
</dbReference>
<dbReference type="GO" id="GO:0016705">
    <property type="term" value="F:oxidoreductase activity, acting on paired donors, with incorporation or reduction of molecular oxygen"/>
    <property type="evidence" value="ECO:0007669"/>
    <property type="project" value="InterPro"/>
</dbReference>
<dbReference type="InterPro" id="IPR017972">
    <property type="entry name" value="Cyt_P450_CS"/>
</dbReference>
<feature type="binding site" description="axial binding residue" evidence="9">
    <location>
        <position position="447"/>
    </location>
    <ligand>
        <name>heme</name>
        <dbReference type="ChEBI" id="CHEBI:30413"/>
    </ligand>
    <ligandPart>
        <name>Fe</name>
        <dbReference type="ChEBI" id="CHEBI:18248"/>
    </ligandPart>
</feature>
<evidence type="ECO:0000256" key="5">
    <source>
        <dbReference type="ARBA" id="ARBA00022989"/>
    </source>
</evidence>
<dbReference type="OMA" id="VTMTFFN"/>
<evidence type="ECO:0000256" key="1">
    <source>
        <dbReference type="ARBA" id="ARBA00010617"/>
    </source>
</evidence>
<reference evidence="11" key="2">
    <citation type="submission" date="2018-10" db="UniProtKB">
        <authorList>
            <consortium name="EnsemblPlants"/>
        </authorList>
    </citation>
    <scope>IDENTIFICATION</scope>
</reference>
<evidence type="ECO:0000313" key="12">
    <source>
        <dbReference type="Proteomes" id="UP000019116"/>
    </source>
</evidence>
<organism evidence="11">
    <name type="scientific">Triticum aestivum</name>
    <name type="common">Wheat</name>
    <dbReference type="NCBI Taxonomy" id="4565"/>
    <lineage>
        <taxon>Eukaryota</taxon>
        <taxon>Viridiplantae</taxon>
        <taxon>Streptophyta</taxon>
        <taxon>Embryophyta</taxon>
        <taxon>Tracheophyta</taxon>
        <taxon>Spermatophyta</taxon>
        <taxon>Magnoliopsida</taxon>
        <taxon>Liliopsida</taxon>
        <taxon>Poales</taxon>
        <taxon>Poaceae</taxon>
        <taxon>BOP clade</taxon>
        <taxon>Pooideae</taxon>
        <taxon>Triticodae</taxon>
        <taxon>Triticeae</taxon>
        <taxon>Triticinae</taxon>
        <taxon>Triticum</taxon>
    </lineage>
</organism>
<dbReference type="GO" id="GO:0005506">
    <property type="term" value="F:iron ion binding"/>
    <property type="evidence" value="ECO:0007669"/>
    <property type="project" value="InterPro"/>
</dbReference>
<dbReference type="PANTHER" id="PTHR47954:SF1">
    <property type="entry name" value="OS02G0217300 PROTEIN"/>
    <property type="match status" value="1"/>
</dbReference>
<keyword evidence="2 9" id="KW-0349">Heme</keyword>
<dbReference type="InterPro" id="IPR002401">
    <property type="entry name" value="Cyt_P450_E_grp-I"/>
</dbReference>
<evidence type="ECO:0000256" key="4">
    <source>
        <dbReference type="ARBA" id="ARBA00022723"/>
    </source>
</evidence>
<proteinExistence type="inferred from homology"/>
<dbReference type="Pfam" id="PF00067">
    <property type="entry name" value="p450"/>
    <property type="match status" value="1"/>
</dbReference>
<keyword evidence="4 9" id="KW-0479">Metal-binding</keyword>
<evidence type="ECO:0000256" key="6">
    <source>
        <dbReference type="ARBA" id="ARBA00023002"/>
    </source>
</evidence>
<dbReference type="InterPro" id="IPR036396">
    <property type="entry name" value="Cyt_P450_sf"/>
</dbReference>
<dbReference type="PANTHER" id="PTHR47954">
    <property type="entry name" value="OS09G0275400 PROTEIN-RELATED"/>
    <property type="match status" value="1"/>
</dbReference>
<dbReference type="Gene3D" id="1.10.630.10">
    <property type="entry name" value="Cytochrome P450"/>
    <property type="match status" value="1"/>
</dbReference>
<evidence type="ECO:0000256" key="9">
    <source>
        <dbReference type="PIRSR" id="PIRSR602401-1"/>
    </source>
</evidence>
<keyword evidence="5" id="KW-0472">Membrane</keyword>
<dbReference type="PROSITE" id="PS00086">
    <property type="entry name" value="CYTOCHROME_P450"/>
    <property type="match status" value="1"/>
</dbReference>
<dbReference type="STRING" id="4565.A0A3B6JLA2"/>
<keyword evidence="3" id="KW-0812">Transmembrane</keyword>
<dbReference type="Gramene" id="TraesCS4D02G190500.1">
    <property type="protein sequence ID" value="TraesCS4D02G190500.1"/>
    <property type="gene ID" value="TraesCS4D02G190500"/>
</dbReference>